<evidence type="ECO:0000313" key="2">
    <source>
        <dbReference type="EMBL" id="UYP47789.1"/>
    </source>
</evidence>
<organism evidence="2 3">
    <name type="scientific">Candidatus Lokiarchaeum ossiferum</name>
    <dbReference type="NCBI Taxonomy" id="2951803"/>
    <lineage>
        <taxon>Archaea</taxon>
        <taxon>Promethearchaeati</taxon>
        <taxon>Promethearchaeota</taxon>
        <taxon>Promethearchaeia</taxon>
        <taxon>Promethearchaeales</taxon>
        <taxon>Promethearchaeaceae</taxon>
        <taxon>Candidatus Lokiarchaeum</taxon>
    </lineage>
</organism>
<dbReference type="InterPro" id="IPR036388">
    <property type="entry name" value="WH-like_DNA-bd_sf"/>
</dbReference>
<dbReference type="InterPro" id="IPR022689">
    <property type="entry name" value="Iron_dep_repressor"/>
</dbReference>
<dbReference type="SMART" id="SM00529">
    <property type="entry name" value="HTH_DTXR"/>
    <property type="match status" value="1"/>
</dbReference>
<sequence>MNQISCELLKEKDHRVLDFLFYWKRPIRPGDLKKEVRIKHSTLNSTLKRLVETQLITWEKYGPVSLTSQGMEYAAHLSNHHFIIEKFLVDTLDLQKIQAHSEAIHLAGAFSCELIQKICQKYDLSHDTINPEYCTLDY</sequence>
<dbReference type="SMART" id="SM00347">
    <property type="entry name" value="HTH_MARR"/>
    <property type="match status" value="1"/>
</dbReference>
<dbReference type="Pfam" id="PF02742">
    <property type="entry name" value="Fe_dep_repr_C"/>
    <property type="match status" value="1"/>
</dbReference>
<evidence type="ECO:0000259" key="1">
    <source>
        <dbReference type="SMART" id="SM00347"/>
    </source>
</evidence>
<evidence type="ECO:0000313" key="3">
    <source>
        <dbReference type="Proteomes" id="UP001208689"/>
    </source>
</evidence>
<dbReference type="SUPFAM" id="SSF46785">
    <property type="entry name" value="Winged helix' DNA-binding domain"/>
    <property type="match status" value="1"/>
</dbReference>
<protein>
    <recommendedName>
        <fullName evidence="1">HTH marR-type domain-containing protein</fullName>
    </recommendedName>
</protein>
<gene>
    <name evidence="2" type="ORF">NEF87_004074</name>
</gene>
<dbReference type="InterPro" id="IPR050536">
    <property type="entry name" value="DtxR_MntR_Metal-Reg"/>
</dbReference>
<keyword evidence="3" id="KW-1185">Reference proteome</keyword>
<accession>A0ABY6HZB4</accession>
<reference evidence="2" key="1">
    <citation type="submission" date="2022-09" db="EMBL/GenBank/DDBJ databases">
        <title>Actin cytoskeleton and complex cell architecture in an #Asgard archaeon.</title>
        <authorList>
            <person name="Ponce Toledo R.I."/>
            <person name="Schleper C."/>
            <person name="Rodrigues Oliveira T."/>
            <person name="Wollweber F."/>
            <person name="Xu J."/>
            <person name="Rittmann S."/>
            <person name="Klingl A."/>
            <person name="Pilhofer M."/>
        </authorList>
    </citation>
    <scope>NUCLEOTIDE SEQUENCE</scope>
    <source>
        <strain evidence="2">B-35</strain>
    </source>
</reference>
<dbReference type="PANTHER" id="PTHR33238:SF7">
    <property type="entry name" value="IRON-DEPENDENT TRANSCRIPTIONAL REGULATOR"/>
    <property type="match status" value="1"/>
</dbReference>
<dbReference type="PANTHER" id="PTHR33238">
    <property type="entry name" value="IRON (METAL) DEPENDENT REPRESSOR, DTXR FAMILY"/>
    <property type="match status" value="1"/>
</dbReference>
<name>A0ABY6HZB4_9ARCH</name>
<dbReference type="Gene3D" id="1.10.10.10">
    <property type="entry name" value="Winged helix-like DNA-binding domain superfamily/Winged helix DNA-binding domain"/>
    <property type="match status" value="1"/>
</dbReference>
<dbReference type="EMBL" id="CP104013">
    <property type="protein sequence ID" value="UYP47789.1"/>
    <property type="molecule type" value="Genomic_DNA"/>
</dbReference>
<dbReference type="InterPro" id="IPR036390">
    <property type="entry name" value="WH_DNA-bd_sf"/>
</dbReference>
<dbReference type="Proteomes" id="UP001208689">
    <property type="component" value="Chromosome"/>
</dbReference>
<proteinExistence type="predicted"/>
<feature type="domain" description="HTH marR-type" evidence="1">
    <location>
        <begin position="2"/>
        <end position="97"/>
    </location>
</feature>
<dbReference type="InterPro" id="IPR001367">
    <property type="entry name" value="Fe_dep_repressor"/>
</dbReference>
<dbReference type="InterPro" id="IPR000835">
    <property type="entry name" value="HTH_MarR-typ"/>
</dbReference>